<keyword evidence="2" id="KW-1133">Transmembrane helix</keyword>
<evidence type="ECO:0000256" key="1">
    <source>
        <dbReference type="SAM" id="MobiDB-lite"/>
    </source>
</evidence>
<dbReference type="Proteomes" id="UP000824014">
    <property type="component" value="Unassembled WGS sequence"/>
</dbReference>
<reference evidence="3" key="2">
    <citation type="submission" date="2021-04" db="EMBL/GenBank/DDBJ databases">
        <authorList>
            <person name="Gilroy R."/>
        </authorList>
    </citation>
    <scope>NUCLEOTIDE SEQUENCE</scope>
    <source>
        <strain evidence="3">ChiHjej11B10-19426</strain>
    </source>
</reference>
<dbReference type="AlphaFoldDB" id="A0A9D2DDG6"/>
<accession>A0A9D2DDG6</accession>
<organism evidence="3 4">
    <name type="scientific">Candidatus Tidjanibacter faecipullorum</name>
    <dbReference type="NCBI Taxonomy" id="2838766"/>
    <lineage>
        <taxon>Bacteria</taxon>
        <taxon>Pseudomonadati</taxon>
        <taxon>Bacteroidota</taxon>
        <taxon>Bacteroidia</taxon>
        <taxon>Bacteroidales</taxon>
        <taxon>Rikenellaceae</taxon>
        <taxon>Tidjanibacter</taxon>
    </lineage>
</organism>
<evidence type="ECO:0000313" key="3">
    <source>
        <dbReference type="EMBL" id="HIZ14933.1"/>
    </source>
</evidence>
<evidence type="ECO:0000313" key="4">
    <source>
        <dbReference type="Proteomes" id="UP000824014"/>
    </source>
</evidence>
<feature type="transmembrane region" description="Helical" evidence="2">
    <location>
        <begin position="42"/>
        <end position="66"/>
    </location>
</feature>
<sequence length="257" mass="29950">MSTPASRRSASPKQKDRPAEEMPRGEDRNFRRYFSLPRNWHIGDYLCNLSIVTLGIIITFAGNGLIDRHRKANDVRNQMQLVLTELHDNATLLSLYREQVTAEQQSSRYLLAHMDDLQHASLDTLAHYGSVLYQIESPNFNYDALEMFKLSGLFPSIKDKQLATNILKCYEVLQIVESSLKQYYDIKTSHLMFTDQSWTQQTTDWREFWEVSLRYESLRNIVFLANSFFGADASFTPEFQLIDRITGRIETLYDLQP</sequence>
<feature type="compositionally biased region" description="Basic and acidic residues" evidence="1">
    <location>
        <begin position="13"/>
        <end position="25"/>
    </location>
</feature>
<gene>
    <name evidence="3" type="ORF">H9816_03350</name>
</gene>
<keyword evidence="2" id="KW-0812">Transmembrane</keyword>
<comment type="caution">
    <text evidence="3">The sequence shown here is derived from an EMBL/GenBank/DDBJ whole genome shotgun (WGS) entry which is preliminary data.</text>
</comment>
<keyword evidence="2" id="KW-0472">Membrane</keyword>
<feature type="compositionally biased region" description="Polar residues" evidence="1">
    <location>
        <begin position="1"/>
        <end position="12"/>
    </location>
</feature>
<reference evidence="3" key="1">
    <citation type="journal article" date="2021" name="PeerJ">
        <title>Extensive microbial diversity within the chicken gut microbiome revealed by metagenomics and culture.</title>
        <authorList>
            <person name="Gilroy R."/>
            <person name="Ravi A."/>
            <person name="Getino M."/>
            <person name="Pursley I."/>
            <person name="Horton D.L."/>
            <person name="Alikhan N.F."/>
            <person name="Baker D."/>
            <person name="Gharbi K."/>
            <person name="Hall N."/>
            <person name="Watson M."/>
            <person name="Adriaenssens E.M."/>
            <person name="Foster-Nyarko E."/>
            <person name="Jarju S."/>
            <person name="Secka A."/>
            <person name="Antonio M."/>
            <person name="Oren A."/>
            <person name="Chaudhuri R.R."/>
            <person name="La Ragione R."/>
            <person name="Hildebrand F."/>
            <person name="Pallen M.J."/>
        </authorList>
    </citation>
    <scope>NUCLEOTIDE SEQUENCE</scope>
    <source>
        <strain evidence="3">ChiHjej11B10-19426</strain>
    </source>
</reference>
<feature type="region of interest" description="Disordered" evidence="1">
    <location>
        <begin position="1"/>
        <end position="25"/>
    </location>
</feature>
<name>A0A9D2DDG6_9BACT</name>
<protein>
    <submittedName>
        <fullName evidence="3">Uncharacterized protein</fullName>
    </submittedName>
</protein>
<evidence type="ECO:0000256" key="2">
    <source>
        <dbReference type="SAM" id="Phobius"/>
    </source>
</evidence>
<proteinExistence type="predicted"/>
<dbReference type="EMBL" id="DXCC01000008">
    <property type="protein sequence ID" value="HIZ14933.1"/>
    <property type="molecule type" value="Genomic_DNA"/>
</dbReference>